<name>A0A3E4LZB9_9FIRM</name>
<evidence type="ECO:0000313" key="3">
    <source>
        <dbReference type="EMBL" id="RGK42706.1"/>
    </source>
</evidence>
<evidence type="ECO:0000259" key="2">
    <source>
        <dbReference type="SMART" id="SM00363"/>
    </source>
</evidence>
<dbReference type="Proteomes" id="UP000260793">
    <property type="component" value="Unassembled WGS sequence"/>
</dbReference>
<dbReference type="InterPro" id="IPR040591">
    <property type="entry name" value="RqcP2_RBD"/>
</dbReference>
<organism evidence="3 4">
    <name type="scientific">[Ruminococcus] lactaris</name>
    <dbReference type="NCBI Taxonomy" id="46228"/>
    <lineage>
        <taxon>Bacteria</taxon>
        <taxon>Bacillati</taxon>
        <taxon>Bacillota</taxon>
        <taxon>Clostridia</taxon>
        <taxon>Lachnospirales</taxon>
        <taxon>Lachnospiraceae</taxon>
        <taxon>Mediterraneibacter</taxon>
    </lineage>
</organism>
<accession>A0A3E4LZB9</accession>
<comment type="caution">
    <text evidence="3">The sequence shown here is derived from an EMBL/GenBank/DDBJ whole genome shotgun (WGS) entry which is preliminary data.</text>
</comment>
<sequence length="270" mass="30593">MAKNYSNGNSEKEVHLLERRLIDLSRVAYRRDIITFTDFLNLNEQNILHTLPKDSLYTGYILFGGYASAERQMAAFIPEALSLRYGKKNLLPEELGYPFQAVEICPRNIRFAEDLTHRDFLGAVLNLGIERSRTGDILLEEHRAYLFAQTEIAELVSRELSNVRHTPVKCRLTELEGVEYVPRTEAVRGTVSSVRLDSLLPLAFSSSRSRLSGLIEGAKVFVNGKLITSNGYQVKETDLISVRGMGKFRYIGTGGKTKKNRLSVEIERYI</sequence>
<evidence type="ECO:0000256" key="1">
    <source>
        <dbReference type="PROSITE-ProRule" id="PRU00182"/>
    </source>
</evidence>
<feature type="domain" description="RNA-binding S4" evidence="2">
    <location>
        <begin position="194"/>
        <end position="267"/>
    </location>
</feature>
<dbReference type="SMART" id="SM00363">
    <property type="entry name" value="S4"/>
    <property type="match status" value="1"/>
</dbReference>
<dbReference type="EMBL" id="QSQN01000002">
    <property type="protein sequence ID" value="RGK42706.1"/>
    <property type="molecule type" value="Genomic_DNA"/>
</dbReference>
<dbReference type="InterPro" id="IPR036986">
    <property type="entry name" value="S4_RNA-bd_sf"/>
</dbReference>
<reference evidence="3 4" key="1">
    <citation type="submission" date="2018-08" db="EMBL/GenBank/DDBJ databases">
        <title>A genome reference for cultivated species of the human gut microbiota.</title>
        <authorList>
            <person name="Zou Y."/>
            <person name="Xue W."/>
            <person name="Luo G."/>
        </authorList>
    </citation>
    <scope>NUCLEOTIDE SEQUENCE [LARGE SCALE GENOMIC DNA]</scope>
    <source>
        <strain evidence="3 4">TF11-7</strain>
    </source>
</reference>
<dbReference type="Pfam" id="PF01479">
    <property type="entry name" value="S4"/>
    <property type="match status" value="1"/>
</dbReference>
<dbReference type="GO" id="GO:0003723">
    <property type="term" value="F:RNA binding"/>
    <property type="evidence" value="ECO:0007669"/>
    <property type="project" value="UniProtKB-KW"/>
</dbReference>
<dbReference type="Gene3D" id="3.30.70.330">
    <property type="match status" value="1"/>
</dbReference>
<protein>
    <submittedName>
        <fullName evidence="3">RNA-binding protein</fullName>
    </submittedName>
</protein>
<dbReference type="Gene3D" id="3.10.290.10">
    <property type="entry name" value="RNA-binding S4 domain"/>
    <property type="match status" value="1"/>
</dbReference>
<dbReference type="RefSeq" id="WP_023922494.1">
    <property type="nucleotide sequence ID" value="NZ_CATWTA010000001.1"/>
</dbReference>
<dbReference type="InterPro" id="IPR002942">
    <property type="entry name" value="S4_RNA-bd"/>
</dbReference>
<dbReference type="AlphaFoldDB" id="A0A3E4LZB9"/>
<proteinExistence type="predicted"/>
<dbReference type="PROSITE" id="PS50889">
    <property type="entry name" value="S4"/>
    <property type="match status" value="1"/>
</dbReference>
<dbReference type="Gene3D" id="3.30.1370.160">
    <property type="match status" value="1"/>
</dbReference>
<evidence type="ECO:0000313" key="4">
    <source>
        <dbReference type="Proteomes" id="UP000260793"/>
    </source>
</evidence>
<dbReference type="SUPFAM" id="SSF55174">
    <property type="entry name" value="Alpha-L RNA-binding motif"/>
    <property type="match status" value="1"/>
</dbReference>
<gene>
    <name evidence="3" type="ORF">DXD17_01115</name>
</gene>
<keyword evidence="1" id="KW-0694">RNA-binding</keyword>
<dbReference type="CDD" id="cd00165">
    <property type="entry name" value="S4"/>
    <property type="match status" value="1"/>
</dbReference>
<dbReference type="Pfam" id="PF17774">
    <property type="entry name" value="YlmH_RBD"/>
    <property type="match status" value="1"/>
</dbReference>
<dbReference type="InterPro" id="IPR012677">
    <property type="entry name" value="Nucleotide-bd_a/b_plait_sf"/>
</dbReference>